<feature type="compositionally biased region" description="Polar residues" evidence="5">
    <location>
        <begin position="542"/>
        <end position="553"/>
    </location>
</feature>
<feature type="domain" description="C2H2-type" evidence="6">
    <location>
        <begin position="625"/>
        <end position="654"/>
    </location>
</feature>
<dbReference type="RefSeq" id="XP_001731547.1">
    <property type="nucleotide sequence ID" value="XM_001731495.1"/>
</dbReference>
<dbReference type="GO" id="GO:0008270">
    <property type="term" value="F:zinc ion binding"/>
    <property type="evidence" value="ECO:0007669"/>
    <property type="project" value="UniProtKB-KW"/>
</dbReference>
<proteinExistence type="predicted"/>
<feature type="domain" description="C2H2-type" evidence="6">
    <location>
        <begin position="595"/>
        <end position="624"/>
    </location>
</feature>
<dbReference type="GO" id="GO:0000978">
    <property type="term" value="F:RNA polymerase II cis-regulatory region sequence-specific DNA binding"/>
    <property type="evidence" value="ECO:0007669"/>
    <property type="project" value="TreeGrafter"/>
</dbReference>
<dbReference type="Proteomes" id="UP000008837">
    <property type="component" value="Unassembled WGS sequence"/>
</dbReference>
<evidence type="ECO:0000256" key="4">
    <source>
        <dbReference type="PROSITE-ProRule" id="PRU00042"/>
    </source>
</evidence>
<keyword evidence="8" id="KW-1185">Reference proteome</keyword>
<dbReference type="GO" id="GO:0000981">
    <property type="term" value="F:DNA-binding transcription factor activity, RNA polymerase II-specific"/>
    <property type="evidence" value="ECO:0007669"/>
    <property type="project" value="TreeGrafter"/>
</dbReference>
<feature type="compositionally biased region" description="Polar residues" evidence="5">
    <location>
        <begin position="32"/>
        <end position="42"/>
    </location>
</feature>
<dbReference type="FunFam" id="3.30.160.60:FF:000007">
    <property type="entry name" value="Basic krueppel-like factor 3"/>
    <property type="match status" value="1"/>
</dbReference>
<keyword evidence="3" id="KW-0862">Zinc</keyword>
<dbReference type="VEuPathDB" id="FungiDB:MGL_1730"/>
<evidence type="ECO:0000256" key="2">
    <source>
        <dbReference type="ARBA" id="ARBA00022771"/>
    </source>
</evidence>
<gene>
    <name evidence="7" type="ORF">MGL_1730</name>
</gene>
<name>A8PYV4_MALGO</name>
<dbReference type="EMBL" id="AAYY01000004">
    <property type="protein sequence ID" value="EDP44333.1"/>
    <property type="molecule type" value="Genomic_DNA"/>
</dbReference>
<sequence length="691" mass="74418">MTRTMEQPVLYIPGSNVTMPQLAGQVGSSWNGISSCDPSMQTNPAPSNNPAEPPIINVSEAGPLPSGQDPMAMMNVFGSSSPLCPKQGAYASHVSKSVILGNQEDLSSSMSVYYSPDSAMSSGTPCFSTRQTGPENVLDPTNGVRRQDSSNLKGFLKLDVNMGFMGDGKIDSPTSGLQPVIGWKKRRSVSDVGPRTPSMLGPSMDALPSPIDDLSYLINSMGSRAQTDRPSMNLTHSDEQDSAFNFGSLNLHAEKHPVSHVASQSTASAPGAMEGDGDATSMTQAKSSLQNTLEQAGKSAATLDPSYIPTMMNPTPLVDSSIVDALSSQNLYETTLEDAKEESSTGPIRTCPSGRSSRSVSPYHASTRSLTPESERSLEESAIYDSALRMSQWRFPLNNSQAGHKSDSLHPLDAYGHAVNTSTLTFPGSVRYPGHPRSARRHMRAAISEDFHGRVRVGGISSWGNSLDLTHQGFPLLNHLPTTGDSQVLSPAMVRCASSPGKPSEFQASPAGQVMDTGNISDPNDKLDLERSKNEPQLKPELSSQMVDSSPSRSKVKVEPMDNALQTAAQTHTPVVTTTAAQAASASRRKAEALFTCPFPDCGSTFTRQYNLRGHMRSHMDERPFKCEWPGCGRSFARTHDCKRHHNLHLNIKPYQCESCGKTFARLDALNRHHKSEASTCGAKLHESKPV</sequence>
<dbReference type="SMART" id="SM00355">
    <property type="entry name" value="ZnF_C2H2"/>
    <property type="match status" value="3"/>
</dbReference>
<evidence type="ECO:0000256" key="5">
    <source>
        <dbReference type="SAM" id="MobiDB-lite"/>
    </source>
</evidence>
<feature type="compositionally biased region" description="Polar residues" evidence="5">
    <location>
        <begin position="280"/>
        <end position="294"/>
    </location>
</feature>
<dbReference type="Gene3D" id="3.30.160.60">
    <property type="entry name" value="Classic Zinc Finger"/>
    <property type="match status" value="3"/>
</dbReference>
<dbReference type="InterPro" id="IPR036236">
    <property type="entry name" value="Znf_C2H2_sf"/>
</dbReference>
<feature type="region of interest" description="Disordered" evidence="5">
    <location>
        <begin position="498"/>
        <end position="553"/>
    </location>
</feature>
<dbReference type="GeneID" id="5855854"/>
<evidence type="ECO:0000256" key="1">
    <source>
        <dbReference type="ARBA" id="ARBA00022723"/>
    </source>
</evidence>
<dbReference type="PANTHER" id="PTHR23235">
    <property type="entry name" value="KRUEPPEL-LIKE TRANSCRIPTION FACTOR"/>
    <property type="match status" value="1"/>
</dbReference>
<evidence type="ECO:0000313" key="8">
    <source>
        <dbReference type="Proteomes" id="UP000008837"/>
    </source>
</evidence>
<comment type="caution">
    <text evidence="7">The sequence shown here is derived from an EMBL/GenBank/DDBJ whole genome shotgun (WGS) entry which is preliminary data.</text>
</comment>
<protein>
    <recommendedName>
        <fullName evidence="6">C2H2-type domain-containing protein</fullName>
    </recommendedName>
</protein>
<dbReference type="InterPro" id="IPR013087">
    <property type="entry name" value="Znf_C2H2_type"/>
</dbReference>
<dbReference type="PROSITE" id="PS50157">
    <property type="entry name" value="ZINC_FINGER_C2H2_2"/>
    <property type="match status" value="3"/>
</dbReference>
<dbReference type="PROSITE" id="PS00028">
    <property type="entry name" value="ZINC_FINGER_C2H2_1"/>
    <property type="match status" value="2"/>
</dbReference>
<feature type="region of interest" description="Disordered" evidence="5">
    <location>
        <begin position="259"/>
        <end position="298"/>
    </location>
</feature>
<feature type="region of interest" description="Disordered" evidence="5">
    <location>
        <begin position="336"/>
        <end position="377"/>
    </location>
</feature>
<feature type="compositionally biased region" description="Polar residues" evidence="5">
    <location>
        <begin position="353"/>
        <end position="372"/>
    </location>
</feature>
<dbReference type="InParanoid" id="A8PYV4"/>
<feature type="domain" description="C2H2-type" evidence="6">
    <location>
        <begin position="655"/>
        <end position="685"/>
    </location>
</feature>
<reference evidence="7 8" key="1">
    <citation type="journal article" date="2007" name="Proc. Natl. Acad. Sci. U.S.A.">
        <title>Dandruff-associated Malassezia genomes reveal convergent and divergent virulence traits shared with plant and human fungal pathogens.</title>
        <authorList>
            <person name="Xu J."/>
            <person name="Saunders C.W."/>
            <person name="Hu P."/>
            <person name="Grant R.A."/>
            <person name="Boekhout T."/>
            <person name="Kuramae E.E."/>
            <person name="Kronstad J.W."/>
            <person name="Deangelis Y.M."/>
            <person name="Reeder N.L."/>
            <person name="Johnstone K.R."/>
            <person name="Leland M."/>
            <person name="Fieno A.M."/>
            <person name="Begley W.M."/>
            <person name="Sun Y."/>
            <person name="Lacey M.P."/>
            <person name="Chaudhary T."/>
            <person name="Keough T."/>
            <person name="Chu L."/>
            <person name="Sears R."/>
            <person name="Yuan B."/>
            <person name="Dawson T.L.Jr."/>
        </authorList>
    </citation>
    <scope>NUCLEOTIDE SEQUENCE [LARGE SCALE GENOMIC DNA]</scope>
    <source>
        <strain evidence="8">ATCC MYA-4612 / CBS 7966</strain>
    </source>
</reference>
<feature type="compositionally biased region" description="Basic and acidic residues" evidence="5">
    <location>
        <begin position="523"/>
        <end position="538"/>
    </location>
</feature>
<organism evidence="7 8">
    <name type="scientific">Malassezia globosa (strain ATCC MYA-4612 / CBS 7966)</name>
    <name type="common">Dandruff-associated fungus</name>
    <dbReference type="NCBI Taxonomy" id="425265"/>
    <lineage>
        <taxon>Eukaryota</taxon>
        <taxon>Fungi</taxon>
        <taxon>Dikarya</taxon>
        <taxon>Basidiomycota</taxon>
        <taxon>Ustilaginomycotina</taxon>
        <taxon>Malasseziomycetes</taxon>
        <taxon>Malasseziales</taxon>
        <taxon>Malasseziaceae</taxon>
        <taxon>Malassezia</taxon>
    </lineage>
</organism>
<dbReference type="AlphaFoldDB" id="A8PYV4"/>
<dbReference type="PANTHER" id="PTHR23235:SF120">
    <property type="entry name" value="KRUPPEL-LIKE FACTOR 15"/>
    <property type="match status" value="1"/>
</dbReference>
<evidence type="ECO:0000313" key="7">
    <source>
        <dbReference type="EMBL" id="EDP44333.1"/>
    </source>
</evidence>
<evidence type="ECO:0000256" key="3">
    <source>
        <dbReference type="ARBA" id="ARBA00022833"/>
    </source>
</evidence>
<accession>A8PYV4</accession>
<keyword evidence="2 4" id="KW-0863">Zinc-finger</keyword>
<feature type="compositionally biased region" description="Low complexity" evidence="5">
    <location>
        <begin position="43"/>
        <end position="54"/>
    </location>
</feature>
<feature type="region of interest" description="Disordered" evidence="5">
    <location>
        <begin position="32"/>
        <end position="54"/>
    </location>
</feature>
<evidence type="ECO:0000259" key="6">
    <source>
        <dbReference type="PROSITE" id="PS50157"/>
    </source>
</evidence>
<dbReference type="KEGG" id="mgl:MGL_1730"/>
<dbReference type="STRING" id="425265.A8PYV4"/>
<keyword evidence="1" id="KW-0479">Metal-binding</keyword>
<dbReference type="Pfam" id="PF00096">
    <property type="entry name" value="zf-C2H2"/>
    <property type="match status" value="2"/>
</dbReference>
<dbReference type="SUPFAM" id="SSF57667">
    <property type="entry name" value="beta-beta-alpha zinc fingers"/>
    <property type="match status" value="2"/>
</dbReference>
<dbReference type="OrthoDB" id="4748970at2759"/>